<dbReference type="Proteomes" id="UP000248326">
    <property type="component" value="Unassembled WGS sequence"/>
</dbReference>
<dbReference type="NCBIfam" id="TIGR03183">
    <property type="entry name" value="DNA_S_dndC"/>
    <property type="match status" value="1"/>
</dbReference>
<dbReference type="GO" id="GO:0003824">
    <property type="term" value="F:catalytic activity"/>
    <property type="evidence" value="ECO:0007669"/>
    <property type="project" value="InterPro"/>
</dbReference>
<gene>
    <name evidence="2" type="ORF">DES52_10644</name>
</gene>
<dbReference type="InterPro" id="IPR002500">
    <property type="entry name" value="PAPS_reduct_dom"/>
</dbReference>
<feature type="domain" description="Phosphoadenosine phosphosulphate reductase" evidence="1">
    <location>
        <begin position="36"/>
        <end position="220"/>
    </location>
</feature>
<evidence type="ECO:0000313" key="2">
    <source>
        <dbReference type="EMBL" id="PYE54082.1"/>
    </source>
</evidence>
<dbReference type="InterPro" id="IPR050128">
    <property type="entry name" value="Sulfate_adenylyltrnsfr_sub2"/>
</dbReference>
<dbReference type="AlphaFoldDB" id="A0A318S5M2"/>
<dbReference type="Pfam" id="PF01507">
    <property type="entry name" value="PAPS_reduct"/>
    <property type="match status" value="1"/>
</dbReference>
<name>A0A318S5M2_9DEIO</name>
<dbReference type="SUPFAM" id="SSF52402">
    <property type="entry name" value="Adenine nucleotide alpha hydrolases-like"/>
    <property type="match status" value="1"/>
</dbReference>
<dbReference type="RefSeq" id="WP_110886480.1">
    <property type="nucleotide sequence ID" value="NZ_QJSX01000006.1"/>
</dbReference>
<proteinExistence type="predicted"/>
<dbReference type="EMBL" id="QJSX01000006">
    <property type="protein sequence ID" value="PYE54082.1"/>
    <property type="molecule type" value="Genomic_DNA"/>
</dbReference>
<dbReference type="NCBIfam" id="NF005316">
    <property type="entry name" value="PRK06850.1"/>
    <property type="match status" value="1"/>
</dbReference>
<accession>A0A318S5M2</accession>
<sequence length="499" mass="57245">MRKGLPSESSFSEHRSIHDVLQEIRDVYQRYPQPWVLGYSGGKDSTAVLQLVWRALEVLPEDQRQKPVYVISSDTLVEAPLLVDHIDRNIALIERAARDARMPFVPAKVKPVLNDTFWVNLIGRGYPAPSSKFRWCTERLKINPADRFVEEKVAEHTEVIMILGVRKTESATRMQLLNSYMVNDHVLRRHSSLHGAYLYSPIVDFSTDDVWSYLLQNASPWGADNRQLSAMYRNATSAGECPLVVDDSTPSCGQSRFGCWVCTVVERDRSMDALIENGDGDNDWLQHLADFRTFLRETTDPARKHIYRDFRGRNGRVIYLKDGTLGARTYRLDTSREMLRRLLEIQENIRREGPPEPITLVSDEELHEIRRLWRTERQDWEDSVPTIVRDVTGRDLAWPTNDDGHFDADHRALLESLCDEHGVPFDLMARLLEVERRSSGVTRRAGVVKELGEVLEREWRAEEELLAVSRARAEGALYPVAAAAIEEEAARRDTQKARA</sequence>
<dbReference type="InterPro" id="IPR014729">
    <property type="entry name" value="Rossmann-like_a/b/a_fold"/>
</dbReference>
<dbReference type="PANTHER" id="PTHR43196">
    <property type="entry name" value="SULFATE ADENYLYLTRANSFERASE SUBUNIT 2"/>
    <property type="match status" value="1"/>
</dbReference>
<evidence type="ECO:0000259" key="1">
    <source>
        <dbReference type="Pfam" id="PF01507"/>
    </source>
</evidence>
<keyword evidence="3" id="KW-1185">Reference proteome</keyword>
<dbReference type="InterPro" id="IPR017598">
    <property type="entry name" value="SulphurTrfase_DndC"/>
</dbReference>
<reference evidence="2 3" key="1">
    <citation type="submission" date="2018-06" db="EMBL/GenBank/DDBJ databases">
        <title>Genomic Encyclopedia of Type Strains, Phase IV (KMG-IV): sequencing the most valuable type-strain genomes for metagenomic binning, comparative biology and taxonomic classification.</title>
        <authorList>
            <person name="Goeker M."/>
        </authorList>
    </citation>
    <scope>NUCLEOTIDE SEQUENCE [LARGE SCALE GENOMIC DNA]</scope>
    <source>
        <strain evidence="2 3">DSM 18048</strain>
    </source>
</reference>
<evidence type="ECO:0000313" key="3">
    <source>
        <dbReference type="Proteomes" id="UP000248326"/>
    </source>
</evidence>
<dbReference type="Gene3D" id="3.40.50.620">
    <property type="entry name" value="HUPs"/>
    <property type="match status" value="1"/>
</dbReference>
<protein>
    <submittedName>
        <fullName evidence="2">DNA sulfur modification protein DndC</fullName>
    </submittedName>
</protein>
<organism evidence="2 3">
    <name type="scientific">Deinococcus yavapaiensis KR-236</name>
    <dbReference type="NCBI Taxonomy" id="694435"/>
    <lineage>
        <taxon>Bacteria</taxon>
        <taxon>Thermotogati</taxon>
        <taxon>Deinococcota</taxon>
        <taxon>Deinococci</taxon>
        <taxon>Deinococcales</taxon>
        <taxon>Deinococcaceae</taxon>
        <taxon>Deinococcus</taxon>
    </lineage>
</organism>
<dbReference type="PANTHER" id="PTHR43196:SF2">
    <property type="entry name" value="PHOSPHOADENOSINE PHOSPHOSULFATE REDUCTASE"/>
    <property type="match status" value="1"/>
</dbReference>
<dbReference type="InterPro" id="IPR046882">
    <property type="entry name" value="Sp-DndD"/>
</dbReference>
<dbReference type="OrthoDB" id="9774475at2"/>
<dbReference type="Pfam" id="PF20306">
    <property type="entry name" value="Sp-DndD"/>
    <property type="match status" value="1"/>
</dbReference>
<comment type="caution">
    <text evidence="2">The sequence shown here is derived from an EMBL/GenBank/DDBJ whole genome shotgun (WGS) entry which is preliminary data.</text>
</comment>